<evidence type="ECO:0000256" key="6">
    <source>
        <dbReference type="ARBA" id="ARBA00022801"/>
    </source>
</evidence>
<evidence type="ECO:0000256" key="10">
    <source>
        <dbReference type="HAMAP-Rule" id="MF_01820"/>
    </source>
</evidence>
<feature type="binding site" evidence="10">
    <location>
        <begin position="166"/>
        <end position="174"/>
    </location>
    <ligand>
        <name>GTP</name>
        <dbReference type="ChEBI" id="CHEBI:37565"/>
    </ligand>
</feature>
<dbReference type="NCBIfam" id="TIGR00157">
    <property type="entry name" value="ribosome small subunit-dependent GTPase A"/>
    <property type="match status" value="1"/>
</dbReference>
<dbReference type="PROSITE" id="PS50936">
    <property type="entry name" value="ENGC_GTPASE"/>
    <property type="match status" value="1"/>
</dbReference>
<evidence type="ECO:0000313" key="13">
    <source>
        <dbReference type="EMBL" id="XCJ16010.1"/>
    </source>
</evidence>
<keyword evidence="9 10" id="KW-0342">GTP-binding</keyword>
<gene>
    <name evidence="10 13" type="primary">rsgA</name>
    <name evidence="13" type="ORF">ABNN70_09865</name>
</gene>
<dbReference type="PANTHER" id="PTHR32120:SF11">
    <property type="entry name" value="SMALL RIBOSOMAL SUBUNIT BIOGENESIS GTPASE RSGA 1, MITOCHONDRIAL-RELATED"/>
    <property type="match status" value="1"/>
</dbReference>
<dbReference type="InterPro" id="IPR004881">
    <property type="entry name" value="Ribosome_biogen_GTPase_RsgA"/>
</dbReference>
<keyword evidence="4 10" id="KW-0699">rRNA-binding</keyword>
<dbReference type="InterPro" id="IPR030378">
    <property type="entry name" value="G_CP_dom"/>
</dbReference>
<dbReference type="HAMAP" id="MF_01820">
    <property type="entry name" value="GTPase_RsgA"/>
    <property type="match status" value="1"/>
</dbReference>
<evidence type="ECO:0000259" key="11">
    <source>
        <dbReference type="PROSITE" id="PS50936"/>
    </source>
</evidence>
<keyword evidence="3 10" id="KW-0479">Metal-binding</keyword>
<dbReference type="CDD" id="cd01854">
    <property type="entry name" value="YjeQ_EngC"/>
    <property type="match status" value="1"/>
</dbReference>
<evidence type="ECO:0000256" key="1">
    <source>
        <dbReference type="ARBA" id="ARBA00022490"/>
    </source>
</evidence>
<feature type="domain" description="EngC GTPase" evidence="11">
    <location>
        <begin position="72"/>
        <end position="222"/>
    </location>
</feature>
<evidence type="ECO:0000259" key="12">
    <source>
        <dbReference type="PROSITE" id="PS51721"/>
    </source>
</evidence>
<keyword evidence="7 10" id="KW-0862">Zinc</keyword>
<evidence type="ECO:0000256" key="8">
    <source>
        <dbReference type="ARBA" id="ARBA00022884"/>
    </source>
</evidence>
<dbReference type="GO" id="GO:0046872">
    <property type="term" value="F:metal ion binding"/>
    <property type="evidence" value="ECO:0007669"/>
    <property type="project" value="UniProtKB-KW"/>
</dbReference>
<feature type="domain" description="CP-type G" evidence="12">
    <location>
        <begin position="63"/>
        <end position="224"/>
    </location>
</feature>
<dbReference type="Gene3D" id="1.10.40.50">
    <property type="entry name" value="Probable gtpase engc, domain 3"/>
    <property type="match status" value="1"/>
</dbReference>
<dbReference type="GO" id="GO:0005737">
    <property type="term" value="C:cytoplasm"/>
    <property type="evidence" value="ECO:0007669"/>
    <property type="project" value="UniProtKB-SubCell"/>
</dbReference>
<dbReference type="SUPFAM" id="SSF52540">
    <property type="entry name" value="P-loop containing nucleoside triphosphate hydrolases"/>
    <property type="match status" value="1"/>
</dbReference>
<reference evidence="13" key="1">
    <citation type="submission" date="2024-06" db="EMBL/GenBank/DDBJ databases">
        <authorList>
            <person name="Fan A."/>
            <person name="Zhang F.Y."/>
            <person name="Zhang L."/>
        </authorList>
    </citation>
    <scope>NUCLEOTIDE SEQUENCE</scope>
    <source>
        <strain evidence="13">Y61</strain>
    </source>
</reference>
<proteinExistence type="inferred from homology"/>
<keyword evidence="6 10" id="KW-0378">Hydrolase</keyword>
<dbReference type="Gene3D" id="3.40.50.300">
    <property type="entry name" value="P-loop containing nucleotide triphosphate hydrolases"/>
    <property type="match status" value="1"/>
</dbReference>
<dbReference type="Pfam" id="PF03193">
    <property type="entry name" value="RsgA_GTPase"/>
    <property type="match status" value="1"/>
</dbReference>
<keyword evidence="1 10" id="KW-0963">Cytoplasm</keyword>
<comment type="subunit">
    <text evidence="10">Monomer. Associates with 30S ribosomal subunit, binds 16S rRNA.</text>
</comment>
<evidence type="ECO:0000256" key="4">
    <source>
        <dbReference type="ARBA" id="ARBA00022730"/>
    </source>
</evidence>
<dbReference type="Pfam" id="PF16745">
    <property type="entry name" value="RsgA_N"/>
    <property type="match status" value="1"/>
</dbReference>
<feature type="binding site" evidence="10">
    <location>
        <begin position="112"/>
        <end position="115"/>
    </location>
    <ligand>
        <name>GTP</name>
        <dbReference type="ChEBI" id="CHEBI:37565"/>
    </ligand>
</feature>
<accession>A0AAU8ICU6</accession>
<dbReference type="AlphaFoldDB" id="A0AAU8ICU6"/>
<comment type="subcellular location">
    <subcellularLocation>
        <location evidence="10">Cytoplasm</location>
    </subcellularLocation>
</comment>
<dbReference type="GO" id="GO:0003924">
    <property type="term" value="F:GTPase activity"/>
    <property type="evidence" value="ECO:0007669"/>
    <property type="project" value="UniProtKB-UniRule"/>
</dbReference>
<feature type="binding site" evidence="10">
    <location>
        <position position="253"/>
    </location>
    <ligand>
        <name>Zn(2+)</name>
        <dbReference type="ChEBI" id="CHEBI:29105"/>
    </ligand>
</feature>
<evidence type="ECO:0000256" key="5">
    <source>
        <dbReference type="ARBA" id="ARBA00022741"/>
    </source>
</evidence>
<feature type="binding site" evidence="10">
    <location>
        <position position="261"/>
    </location>
    <ligand>
        <name>Zn(2+)</name>
        <dbReference type="ChEBI" id="CHEBI:29105"/>
    </ligand>
</feature>
<evidence type="ECO:0000256" key="9">
    <source>
        <dbReference type="ARBA" id="ARBA00023134"/>
    </source>
</evidence>
<feature type="binding site" evidence="10">
    <location>
        <position position="255"/>
    </location>
    <ligand>
        <name>Zn(2+)</name>
        <dbReference type="ChEBI" id="CHEBI:29105"/>
    </ligand>
</feature>
<dbReference type="CDD" id="cd04466">
    <property type="entry name" value="S1_YloQ_GTPase"/>
    <property type="match status" value="1"/>
</dbReference>
<keyword evidence="2 10" id="KW-0690">Ribosome biogenesis</keyword>
<dbReference type="PANTHER" id="PTHR32120">
    <property type="entry name" value="SMALL RIBOSOMAL SUBUNIT BIOGENESIS GTPASE RSGA"/>
    <property type="match status" value="1"/>
</dbReference>
<sequence>MPEGTIMKALSGFYYVSDGEALVQCRARGVFRKRKVTPLVGDHVEYEAERKTEGYILNIARRKNELDRPPIANVDQAILVFSITEPAFDDLLLDRFLVHMEAKHIPSTICMTKWDLLHEEEAEQWVAKLGVYKRAGYPLYFTSSLLGKGIDELRRSLSGEVSVITGQSGVGKSSLLNAIDHHFHIDTQAISQSLGRGKHTTRHVELLPVAGNGFIADTPGFSSLDFSHLSLQQLEQCFPEFAGYRGFCRFRGCMHIAEPDCAVKHAVEEGEMDRRRYDHYHLFYNEITRQKKQY</sequence>
<dbReference type="SUPFAM" id="SSF50249">
    <property type="entry name" value="Nucleic acid-binding proteins"/>
    <property type="match status" value="1"/>
</dbReference>
<protein>
    <recommendedName>
        <fullName evidence="10">Small ribosomal subunit biogenesis GTPase RsgA</fullName>
        <ecNumber evidence="10">3.6.1.-</ecNumber>
    </recommendedName>
</protein>
<comment type="function">
    <text evidence="10">One of several proteins that assist in the late maturation steps of the functional core of the 30S ribosomal subunit. Helps release RbfA from mature subunits. May play a role in the assembly of ribosomal proteins into the subunit. Circularly permuted GTPase that catalyzes slow GTP hydrolysis, GTPase activity is stimulated by the 30S ribosomal subunit.</text>
</comment>
<keyword evidence="5 10" id="KW-0547">Nucleotide-binding</keyword>
<evidence type="ECO:0000256" key="3">
    <source>
        <dbReference type="ARBA" id="ARBA00022723"/>
    </source>
</evidence>
<keyword evidence="8 10" id="KW-0694">RNA-binding</keyword>
<dbReference type="InterPro" id="IPR010914">
    <property type="entry name" value="RsgA_GTPase_dom"/>
</dbReference>
<dbReference type="PROSITE" id="PS51721">
    <property type="entry name" value="G_CP"/>
    <property type="match status" value="1"/>
</dbReference>
<dbReference type="InterPro" id="IPR012340">
    <property type="entry name" value="NA-bd_OB-fold"/>
</dbReference>
<name>A0AAU8ICU6_9BACL</name>
<dbReference type="InterPro" id="IPR027417">
    <property type="entry name" value="P-loop_NTPase"/>
</dbReference>
<evidence type="ECO:0000256" key="2">
    <source>
        <dbReference type="ARBA" id="ARBA00022517"/>
    </source>
</evidence>
<comment type="similarity">
    <text evidence="10">Belongs to the TRAFAC class YlqF/YawG GTPase family. RsgA subfamily.</text>
</comment>
<dbReference type="GO" id="GO:0042274">
    <property type="term" value="P:ribosomal small subunit biogenesis"/>
    <property type="evidence" value="ECO:0007669"/>
    <property type="project" value="UniProtKB-UniRule"/>
</dbReference>
<comment type="cofactor">
    <cofactor evidence="10">
        <name>Zn(2+)</name>
        <dbReference type="ChEBI" id="CHEBI:29105"/>
    </cofactor>
    <text evidence="10">Binds 1 zinc ion per subunit.</text>
</comment>
<dbReference type="GO" id="GO:0019843">
    <property type="term" value="F:rRNA binding"/>
    <property type="evidence" value="ECO:0007669"/>
    <property type="project" value="UniProtKB-KW"/>
</dbReference>
<dbReference type="GO" id="GO:0005525">
    <property type="term" value="F:GTP binding"/>
    <property type="evidence" value="ECO:0007669"/>
    <property type="project" value="UniProtKB-UniRule"/>
</dbReference>
<organism evidence="13">
    <name type="scientific">Sporolactobacillus sp. Y61</name>
    <dbReference type="NCBI Taxonomy" id="3160863"/>
    <lineage>
        <taxon>Bacteria</taxon>
        <taxon>Bacillati</taxon>
        <taxon>Bacillota</taxon>
        <taxon>Bacilli</taxon>
        <taxon>Bacillales</taxon>
        <taxon>Sporolactobacillaceae</taxon>
        <taxon>Sporolactobacillus</taxon>
    </lineage>
</organism>
<dbReference type="InterPro" id="IPR031944">
    <property type="entry name" value="RsgA_N"/>
</dbReference>
<dbReference type="EMBL" id="CP159510">
    <property type="protein sequence ID" value="XCJ16010.1"/>
    <property type="molecule type" value="Genomic_DNA"/>
</dbReference>
<feature type="binding site" evidence="10">
    <location>
        <position position="248"/>
    </location>
    <ligand>
        <name>Zn(2+)</name>
        <dbReference type="ChEBI" id="CHEBI:29105"/>
    </ligand>
</feature>
<dbReference type="Gene3D" id="2.40.50.140">
    <property type="entry name" value="Nucleic acid-binding proteins"/>
    <property type="match status" value="1"/>
</dbReference>
<evidence type="ECO:0000256" key="7">
    <source>
        <dbReference type="ARBA" id="ARBA00022833"/>
    </source>
</evidence>
<dbReference type="RefSeq" id="WP_129929195.1">
    <property type="nucleotide sequence ID" value="NZ_CP159510.1"/>
</dbReference>
<dbReference type="EC" id="3.6.1.-" evidence="10"/>